<name>A0ABQ2AV77_9MICC</name>
<gene>
    <name evidence="2" type="ORF">GCM10007170_24200</name>
</gene>
<keyword evidence="1" id="KW-0812">Transmembrane</keyword>
<organism evidence="2 3">
    <name type="scientific">Arthrobacter liuii</name>
    <dbReference type="NCBI Taxonomy" id="1476996"/>
    <lineage>
        <taxon>Bacteria</taxon>
        <taxon>Bacillati</taxon>
        <taxon>Actinomycetota</taxon>
        <taxon>Actinomycetes</taxon>
        <taxon>Micrococcales</taxon>
        <taxon>Micrococcaceae</taxon>
        <taxon>Arthrobacter</taxon>
    </lineage>
</organism>
<comment type="caution">
    <text evidence="2">The sequence shown here is derived from an EMBL/GenBank/DDBJ whole genome shotgun (WGS) entry which is preliminary data.</text>
</comment>
<feature type="transmembrane region" description="Helical" evidence="1">
    <location>
        <begin position="82"/>
        <end position="101"/>
    </location>
</feature>
<reference evidence="3" key="1">
    <citation type="journal article" date="2019" name="Int. J. Syst. Evol. Microbiol.">
        <title>The Global Catalogue of Microorganisms (GCM) 10K type strain sequencing project: providing services to taxonomists for standard genome sequencing and annotation.</title>
        <authorList>
            <consortium name="The Broad Institute Genomics Platform"/>
            <consortium name="The Broad Institute Genome Sequencing Center for Infectious Disease"/>
            <person name="Wu L."/>
            <person name="Ma J."/>
        </authorList>
    </citation>
    <scope>NUCLEOTIDE SEQUENCE [LARGE SCALE GENOMIC DNA]</scope>
    <source>
        <strain evidence="3">CGMCC 1.12778</strain>
    </source>
</reference>
<dbReference type="EMBL" id="BMFW01000010">
    <property type="protein sequence ID" value="GGH96413.1"/>
    <property type="molecule type" value="Genomic_DNA"/>
</dbReference>
<protein>
    <submittedName>
        <fullName evidence="2">Uncharacterized protein</fullName>
    </submittedName>
</protein>
<keyword evidence="3" id="KW-1185">Reference proteome</keyword>
<sequence length="106" mass="11098">MMSGDTPGQQLRLDDERAVEALQAESGFPGDPGLRQVLLQLRALRVTEPPEPSGELAALLAGPETADGARLEPSTPQRKQRMLFTALAVAASCGIAGGAAAGKYRR</sequence>
<keyword evidence="1" id="KW-1133">Transmembrane helix</keyword>
<evidence type="ECO:0000313" key="2">
    <source>
        <dbReference type="EMBL" id="GGH96413.1"/>
    </source>
</evidence>
<dbReference type="RefSeq" id="WP_188571851.1">
    <property type="nucleotide sequence ID" value="NZ_BMFW01000010.1"/>
</dbReference>
<accession>A0ABQ2AV77</accession>
<keyword evidence="1" id="KW-0472">Membrane</keyword>
<evidence type="ECO:0000313" key="3">
    <source>
        <dbReference type="Proteomes" id="UP000643279"/>
    </source>
</evidence>
<proteinExistence type="predicted"/>
<evidence type="ECO:0000256" key="1">
    <source>
        <dbReference type="SAM" id="Phobius"/>
    </source>
</evidence>
<dbReference type="Proteomes" id="UP000643279">
    <property type="component" value="Unassembled WGS sequence"/>
</dbReference>